<dbReference type="AlphaFoldDB" id="A0AAV1F490"/>
<accession>A0AAV1F490</accession>
<name>A0AAV1F490_XYRNO</name>
<evidence type="ECO:0000313" key="2">
    <source>
        <dbReference type="Proteomes" id="UP001178508"/>
    </source>
</evidence>
<evidence type="ECO:0000313" key="1">
    <source>
        <dbReference type="EMBL" id="CAJ1055531.1"/>
    </source>
</evidence>
<keyword evidence="2" id="KW-1185">Reference proteome</keyword>
<protein>
    <submittedName>
        <fullName evidence="1">Uncharacterized protein LOC126383485 isoform X2</fullName>
    </submittedName>
</protein>
<organism evidence="1 2">
    <name type="scientific">Xyrichtys novacula</name>
    <name type="common">Pearly razorfish</name>
    <name type="synonym">Hemipteronotus novacula</name>
    <dbReference type="NCBI Taxonomy" id="13765"/>
    <lineage>
        <taxon>Eukaryota</taxon>
        <taxon>Metazoa</taxon>
        <taxon>Chordata</taxon>
        <taxon>Craniata</taxon>
        <taxon>Vertebrata</taxon>
        <taxon>Euteleostomi</taxon>
        <taxon>Actinopterygii</taxon>
        <taxon>Neopterygii</taxon>
        <taxon>Teleostei</taxon>
        <taxon>Neoteleostei</taxon>
        <taxon>Acanthomorphata</taxon>
        <taxon>Eupercaria</taxon>
        <taxon>Labriformes</taxon>
        <taxon>Labridae</taxon>
        <taxon>Xyrichtys</taxon>
    </lineage>
</organism>
<reference evidence="1" key="1">
    <citation type="submission" date="2023-08" db="EMBL/GenBank/DDBJ databases">
        <authorList>
            <person name="Alioto T."/>
            <person name="Alioto T."/>
            <person name="Gomez Garrido J."/>
        </authorList>
    </citation>
    <scope>NUCLEOTIDE SEQUENCE</scope>
</reference>
<proteinExistence type="predicted"/>
<dbReference type="Gene3D" id="3.40.50.12690">
    <property type="match status" value="1"/>
</dbReference>
<dbReference type="EMBL" id="OY660867">
    <property type="protein sequence ID" value="CAJ1055531.1"/>
    <property type="molecule type" value="Genomic_DNA"/>
</dbReference>
<dbReference type="Proteomes" id="UP001178508">
    <property type="component" value="Chromosome 4"/>
</dbReference>
<gene>
    <name evidence="1" type="ORF">XNOV1_A004878</name>
</gene>
<sequence>MRLPLTQPLLRLHLSCRTQLQQRRLPPPLRRLRGCPTWTRLCGPPRPGFCAAGRHQAFREAPRAGNTLTPPAPAHCLQSPSPAQVERPTLGGFSTCTSAPCPLSPPTMLIIGDSITRYIRFFSAITHCFPGATVPVILDKLLNLLPSLPSLVTKIVLHVG</sequence>